<dbReference type="InterPro" id="IPR002563">
    <property type="entry name" value="Flavin_Rdtase-like_dom"/>
</dbReference>
<accession>A0ABD6W7I9</accession>
<feature type="domain" description="Flavin reductase like" evidence="2">
    <location>
        <begin position="28"/>
        <end position="180"/>
    </location>
</feature>
<reference evidence="5 6" key="1">
    <citation type="submission" date="2018-02" db="EMBL/GenBank/DDBJ databases">
        <title>Bacteriophage NCPPB3778 and a type I-E CRISPR drive the evolution of the US Biological Select Agent, Rathayibacter toxicus.</title>
        <authorList>
            <person name="Davis E.W.II."/>
            <person name="Tabima J.F."/>
            <person name="Weisberg A.J."/>
            <person name="Lopes L.D."/>
            <person name="Wiseman M.S."/>
            <person name="Wiseman M.S."/>
            <person name="Pupko T."/>
            <person name="Belcher M.S."/>
            <person name="Sechler A.J."/>
            <person name="Tancos M.A."/>
            <person name="Schroeder B.K."/>
            <person name="Murray T.D."/>
            <person name="Luster D.G."/>
            <person name="Schneider W.L."/>
            <person name="Rogers E."/>
            <person name="Andreote F.D."/>
            <person name="Grunwald N.J."/>
            <person name="Putnam M.L."/>
            <person name="Chang J.H."/>
        </authorList>
    </citation>
    <scope>NUCLEOTIDE SEQUENCE [LARGE SCALE GENOMIC DNA]</scope>
    <source>
        <strain evidence="4 6">AY1D6</strain>
        <strain evidence="3 5">AY1I9</strain>
    </source>
</reference>
<dbReference type="EMBL" id="PSVT01000023">
    <property type="protein sequence ID" value="PPH75585.1"/>
    <property type="molecule type" value="Genomic_DNA"/>
</dbReference>
<dbReference type="GeneID" id="49819163"/>
<dbReference type="SUPFAM" id="SSF50475">
    <property type="entry name" value="FMN-binding split barrel"/>
    <property type="match status" value="1"/>
</dbReference>
<keyword evidence="6" id="KW-1185">Reference proteome</keyword>
<gene>
    <name evidence="3" type="ORF">C5C04_09840</name>
    <name evidence="4" type="ORF">C5C40_10795</name>
</gene>
<evidence type="ECO:0000313" key="5">
    <source>
        <dbReference type="Proteomes" id="UP000237881"/>
    </source>
</evidence>
<dbReference type="InterPro" id="IPR050268">
    <property type="entry name" value="NADH-dep_flavin_reductase"/>
</dbReference>
<proteinExistence type="predicted"/>
<dbReference type="EMBL" id="PSUL01000021">
    <property type="protein sequence ID" value="PPF13340.1"/>
    <property type="molecule type" value="Genomic_DNA"/>
</dbReference>
<organism evidence="3 5">
    <name type="scientific">Rathayibacter rathayi</name>
    <name type="common">Corynebacterium rathayi</name>
    <dbReference type="NCBI Taxonomy" id="33887"/>
    <lineage>
        <taxon>Bacteria</taxon>
        <taxon>Bacillati</taxon>
        <taxon>Actinomycetota</taxon>
        <taxon>Actinomycetes</taxon>
        <taxon>Micrococcales</taxon>
        <taxon>Microbacteriaceae</taxon>
        <taxon>Rathayibacter</taxon>
    </lineage>
</organism>
<dbReference type="Proteomes" id="UP000237881">
    <property type="component" value="Unassembled WGS sequence"/>
</dbReference>
<dbReference type="InterPro" id="IPR012349">
    <property type="entry name" value="Split_barrel_FMN-bd"/>
</dbReference>
<dbReference type="PANTHER" id="PTHR30466">
    <property type="entry name" value="FLAVIN REDUCTASE"/>
    <property type="match status" value="1"/>
</dbReference>
<evidence type="ECO:0000256" key="1">
    <source>
        <dbReference type="ARBA" id="ARBA00023002"/>
    </source>
</evidence>
<sequence>MQESRDQILKSSYSGSDNFSPDRFRQVFRSHAAGVCLVTAESGGRLAALTVTSVSSVSAEPPVFAFSLSALSSAAVHVARADSVVVHMLDERSIDLALLGARSGVDRFANTDGWRRLPTGEPVFCGARTWLRGQVFERIIIGESTIIIAGAVESSLDDDSEHEEEARPLPLVYYDRAWHSVGDHSRINN</sequence>
<dbReference type="PANTHER" id="PTHR30466:SF1">
    <property type="entry name" value="FMN REDUCTASE (NADH) RUTF"/>
    <property type="match status" value="1"/>
</dbReference>
<dbReference type="RefSeq" id="WP_097167720.1">
    <property type="nucleotide sequence ID" value="NZ_CP028129.1"/>
</dbReference>
<evidence type="ECO:0000313" key="4">
    <source>
        <dbReference type="EMBL" id="PPH75585.1"/>
    </source>
</evidence>
<name>A0ABD6W7I9_RATRA</name>
<evidence type="ECO:0000313" key="6">
    <source>
        <dbReference type="Proteomes" id="UP000239698"/>
    </source>
</evidence>
<evidence type="ECO:0000259" key="2">
    <source>
        <dbReference type="SMART" id="SM00903"/>
    </source>
</evidence>
<dbReference type="Proteomes" id="UP000239698">
    <property type="component" value="Unassembled WGS sequence"/>
</dbReference>
<dbReference type="KEGG" id="rry:C1O28_01740"/>
<dbReference type="Pfam" id="PF01613">
    <property type="entry name" value="Flavin_Reduct"/>
    <property type="match status" value="1"/>
</dbReference>
<dbReference type="Gene3D" id="2.30.110.10">
    <property type="entry name" value="Electron Transport, Fmn-binding Protein, Chain A"/>
    <property type="match status" value="1"/>
</dbReference>
<dbReference type="SMART" id="SM00903">
    <property type="entry name" value="Flavin_Reduct"/>
    <property type="match status" value="1"/>
</dbReference>
<protein>
    <submittedName>
        <fullName evidence="3">Flavin reductase</fullName>
    </submittedName>
</protein>
<comment type="caution">
    <text evidence="3">The sequence shown here is derived from an EMBL/GenBank/DDBJ whole genome shotgun (WGS) entry which is preliminary data.</text>
</comment>
<keyword evidence="1" id="KW-0560">Oxidoreductase</keyword>
<dbReference type="AlphaFoldDB" id="A0ABD6W7I9"/>
<evidence type="ECO:0000313" key="3">
    <source>
        <dbReference type="EMBL" id="PPF13340.1"/>
    </source>
</evidence>
<dbReference type="GO" id="GO:0016646">
    <property type="term" value="F:oxidoreductase activity, acting on the CH-NH group of donors, NAD or NADP as acceptor"/>
    <property type="evidence" value="ECO:0007669"/>
    <property type="project" value="UniProtKB-ARBA"/>
</dbReference>